<accession>A0ACD4DM73</accession>
<dbReference type="Proteomes" id="UP001156484">
    <property type="component" value="Chromosome"/>
</dbReference>
<keyword evidence="2" id="KW-1185">Reference proteome</keyword>
<sequence length="220" mass="22909">MPPSPEEPRGLLDALLTRRHDSLDGALAATGPMLAPPIVDAALVAEPPTREVVVALDPDQDLPSASGWRPVRYQIDCRAEHLDDVLAVVAPAPLEVYAHVPDAALADTARALTEAGHIPGLPAGRGPGAVADFLAVLAHTDTGYVARTDGAEGVVALLAATVAALSGFDVRAAFAEPDVDRLRRLVPEAAAAVREILTAVEVDDPERVARDLEALGLTTR</sequence>
<evidence type="ECO:0000313" key="1">
    <source>
        <dbReference type="EMBL" id="UYP21146.1"/>
    </source>
</evidence>
<organism evidence="1 2">
    <name type="scientific">Rhodococcus sacchari</name>
    <dbReference type="NCBI Taxonomy" id="2962047"/>
    <lineage>
        <taxon>Bacteria</taxon>
        <taxon>Bacillati</taxon>
        <taxon>Actinomycetota</taxon>
        <taxon>Actinomycetes</taxon>
        <taxon>Mycobacteriales</taxon>
        <taxon>Nocardiaceae</taxon>
        <taxon>Rhodococcus</taxon>
    </lineage>
</organism>
<gene>
    <name evidence="1" type="ORF">OED52_00740</name>
</gene>
<proteinExistence type="predicted"/>
<dbReference type="EMBL" id="CP107551">
    <property type="protein sequence ID" value="UYP21146.1"/>
    <property type="molecule type" value="Genomic_DNA"/>
</dbReference>
<name>A0ACD4DM73_9NOCA</name>
<reference evidence="1" key="1">
    <citation type="submission" date="2022-10" db="EMBL/GenBank/DDBJ databases">
        <title>Rhodococcus ferula Z13 complete genome.</title>
        <authorList>
            <person name="Long X."/>
            <person name="Zang M."/>
        </authorList>
    </citation>
    <scope>NUCLEOTIDE SEQUENCE</scope>
    <source>
        <strain evidence="1">Z13</strain>
    </source>
</reference>
<protein>
    <submittedName>
        <fullName evidence="1">Uncharacterized protein</fullName>
    </submittedName>
</protein>
<evidence type="ECO:0000313" key="2">
    <source>
        <dbReference type="Proteomes" id="UP001156484"/>
    </source>
</evidence>